<name>I3YFC6_THIV6</name>
<dbReference type="AlphaFoldDB" id="I3YFC6"/>
<reference evidence="1 2" key="1">
    <citation type="submission" date="2012-06" db="EMBL/GenBank/DDBJ databases">
        <title>Complete sequence of Thiocystis violascens DSM 198.</title>
        <authorList>
            <consortium name="US DOE Joint Genome Institute"/>
            <person name="Lucas S."/>
            <person name="Han J."/>
            <person name="Lapidus A."/>
            <person name="Cheng J.-F."/>
            <person name="Goodwin L."/>
            <person name="Pitluck S."/>
            <person name="Peters L."/>
            <person name="Ovchinnikova G."/>
            <person name="Teshima H."/>
            <person name="Detter J.C."/>
            <person name="Han C."/>
            <person name="Tapia R."/>
            <person name="Land M."/>
            <person name="Hauser L."/>
            <person name="Kyrpides N."/>
            <person name="Ivanova N."/>
            <person name="Pagani I."/>
            <person name="Vogl K."/>
            <person name="Liu Z."/>
            <person name="Frigaard N.-U."/>
            <person name="Bryant D."/>
            <person name="Woyke T."/>
        </authorList>
    </citation>
    <scope>NUCLEOTIDE SEQUENCE [LARGE SCALE GENOMIC DNA]</scope>
    <source>
        <strain evidence="2">ATCC 17096 / DSM 198 / 6111</strain>
    </source>
</reference>
<proteinExistence type="predicted"/>
<accession>I3YFC6</accession>
<keyword evidence="2" id="KW-1185">Reference proteome</keyword>
<evidence type="ECO:0000313" key="2">
    <source>
        <dbReference type="Proteomes" id="UP000006062"/>
    </source>
</evidence>
<dbReference type="eggNOG" id="ENOG5030KGB">
    <property type="taxonomic scope" value="Bacteria"/>
</dbReference>
<dbReference type="HOGENOM" id="CLU_065572_0_0_6"/>
<evidence type="ECO:0000313" key="1">
    <source>
        <dbReference type="EMBL" id="AFL75694.1"/>
    </source>
</evidence>
<dbReference type="OrthoDB" id="1374948at2"/>
<sequence length="306" mass="34333">MHYILNRFILGDTREVLISSDQFSETANAHERMQLTIASEEKFDAVARNYLDFESDMLTSSLETALVGFGQGMEQMGIRRLLNRKLSNLLSATRSYVDFIRHATKIVLPNEADSKKIAELFSEHYDTSLAYRTLDVLRNHAQHAGFPIQSIEYTTTALHEMPGTSLKKTIAPILNIEELEQNKELKKSVVSELTQRGKKVNLKCFVREYVASMASIHEHFRELASPIFSKDALFIQELAKAFPSSTGTTEIPVPLYAASFDGAQCIKKIYLGDGLQKYGAFLAAGNAHFTRTGIYFVSGESEKDDT</sequence>
<gene>
    <name evidence="1" type="ordered locus">Thivi_3852</name>
</gene>
<dbReference type="Proteomes" id="UP000006062">
    <property type="component" value="Chromosome"/>
</dbReference>
<dbReference type="EMBL" id="CP003154">
    <property type="protein sequence ID" value="AFL75694.1"/>
    <property type="molecule type" value="Genomic_DNA"/>
</dbReference>
<dbReference type="KEGG" id="tvi:Thivi_3852"/>
<dbReference type="RefSeq" id="WP_014780083.1">
    <property type="nucleotide sequence ID" value="NC_018012.1"/>
</dbReference>
<protein>
    <submittedName>
        <fullName evidence="1">Uncharacterized protein</fullName>
    </submittedName>
</protein>
<organism evidence="1 2">
    <name type="scientific">Thiocystis violascens (strain ATCC 17096 / DSM 198 / 6111)</name>
    <name type="common">Chromatium violascens</name>
    <dbReference type="NCBI Taxonomy" id="765911"/>
    <lineage>
        <taxon>Bacteria</taxon>
        <taxon>Pseudomonadati</taxon>
        <taxon>Pseudomonadota</taxon>
        <taxon>Gammaproteobacteria</taxon>
        <taxon>Chromatiales</taxon>
        <taxon>Chromatiaceae</taxon>
        <taxon>Thiocystis</taxon>
    </lineage>
</organism>